<dbReference type="AlphaFoldDB" id="A0A1I7ZMQ2"/>
<sequence>MQIHHDDNAPCTCQSTGATSIYHRLNVLQTHGLNLEAHPSALSSSTRSCFARNPKAPSRLFSPEITFLRGLSTKSKQTCHGYNLSEATIHAQKLCLPHISTSCFLLEAIRSSRNDLCQKLTIRPTA</sequence>
<protein>
    <submittedName>
        <fullName evidence="2">HTH arsR-type domain-containing protein</fullName>
    </submittedName>
</protein>
<dbReference type="WBParaSite" id="L893_g28086.t1">
    <property type="protein sequence ID" value="L893_g28086.t1"/>
    <property type="gene ID" value="L893_g28086"/>
</dbReference>
<accession>A0A1I7ZMQ2</accession>
<name>A0A1I7ZMQ2_9BILA</name>
<evidence type="ECO:0000313" key="1">
    <source>
        <dbReference type="Proteomes" id="UP000095287"/>
    </source>
</evidence>
<evidence type="ECO:0000313" key="2">
    <source>
        <dbReference type="WBParaSite" id="L893_g28086.t1"/>
    </source>
</evidence>
<proteinExistence type="predicted"/>
<keyword evidence="1" id="KW-1185">Reference proteome</keyword>
<organism evidence="1 2">
    <name type="scientific">Steinernema glaseri</name>
    <dbReference type="NCBI Taxonomy" id="37863"/>
    <lineage>
        <taxon>Eukaryota</taxon>
        <taxon>Metazoa</taxon>
        <taxon>Ecdysozoa</taxon>
        <taxon>Nematoda</taxon>
        <taxon>Chromadorea</taxon>
        <taxon>Rhabditida</taxon>
        <taxon>Tylenchina</taxon>
        <taxon>Panagrolaimomorpha</taxon>
        <taxon>Strongyloidoidea</taxon>
        <taxon>Steinernematidae</taxon>
        <taxon>Steinernema</taxon>
    </lineage>
</organism>
<dbReference type="Proteomes" id="UP000095287">
    <property type="component" value="Unplaced"/>
</dbReference>
<reference evidence="2" key="1">
    <citation type="submission" date="2016-11" db="UniProtKB">
        <authorList>
            <consortium name="WormBaseParasite"/>
        </authorList>
    </citation>
    <scope>IDENTIFICATION</scope>
</reference>